<dbReference type="EMBL" id="LR881468">
    <property type="protein sequence ID" value="CAD5323952.1"/>
    <property type="molecule type" value="Genomic_DNA"/>
</dbReference>
<feature type="compositionally biased region" description="Polar residues" evidence="1">
    <location>
        <begin position="35"/>
        <end position="47"/>
    </location>
</feature>
<name>A0A7G2EKW5_ARATH</name>
<accession>A0A7G2EKW5</accession>
<feature type="compositionally biased region" description="Polar residues" evidence="1">
    <location>
        <begin position="58"/>
        <end position="73"/>
    </location>
</feature>
<gene>
    <name evidence="2" type="ORF">AT9943_LOCUS11874</name>
</gene>
<dbReference type="AlphaFoldDB" id="A0A7G2EKW5"/>
<protein>
    <submittedName>
        <fullName evidence="2">(thale cress) hypothetical protein</fullName>
    </submittedName>
</protein>
<feature type="compositionally biased region" description="Basic and acidic residues" evidence="1">
    <location>
        <begin position="127"/>
        <end position="143"/>
    </location>
</feature>
<proteinExistence type="predicted"/>
<feature type="compositionally biased region" description="Basic and acidic residues" evidence="1">
    <location>
        <begin position="97"/>
        <end position="111"/>
    </location>
</feature>
<feature type="compositionally biased region" description="Polar residues" evidence="1">
    <location>
        <begin position="184"/>
        <end position="194"/>
    </location>
</feature>
<dbReference type="Proteomes" id="UP000516314">
    <property type="component" value="Chromosome 3"/>
</dbReference>
<organism evidence="2 3">
    <name type="scientific">Arabidopsis thaliana</name>
    <name type="common">Mouse-ear cress</name>
    <dbReference type="NCBI Taxonomy" id="3702"/>
    <lineage>
        <taxon>Eukaryota</taxon>
        <taxon>Viridiplantae</taxon>
        <taxon>Streptophyta</taxon>
        <taxon>Embryophyta</taxon>
        <taxon>Tracheophyta</taxon>
        <taxon>Spermatophyta</taxon>
        <taxon>Magnoliopsida</taxon>
        <taxon>eudicotyledons</taxon>
        <taxon>Gunneridae</taxon>
        <taxon>Pentapetalae</taxon>
        <taxon>rosids</taxon>
        <taxon>malvids</taxon>
        <taxon>Brassicales</taxon>
        <taxon>Brassicaceae</taxon>
        <taxon>Camelineae</taxon>
        <taxon>Arabidopsis</taxon>
    </lineage>
</organism>
<feature type="compositionally biased region" description="Polar residues" evidence="1">
    <location>
        <begin position="148"/>
        <end position="169"/>
    </location>
</feature>
<evidence type="ECO:0000313" key="3">
    <source>
        <dbReference type="Proteomes" id="UP000516314"/>
    </source>
</evidence>
<evidence type="ECO:0000313" key="2">
    <source>
        <dbReference type="EMBL" id="CAD5323952.1"/>
    </source>
</evidence>
<sequence>MEFAIKSATQGSLKPVIKQRQLFLPAETHKKFVQTNQVSDNIKSTKPSPHFGLGDGLTSESLTTQPKLTQSTEPFAVIRETTRQEAKRSLHKAGANRTDRKNKQQARREGKTCLPTPDGARNTAVKSNEKVRQTPKGREREIEGPPSANHSPELTQTPQEQSQGVTTPRNGVWENRREPPLKKLTQSYPPSTSKTMEERARRGGGAAELTGRIQDEPTPLEPEKRFSVNLAATTFF</sequence>
<reference evidence="2 3" key="1">
    <citation type="submission" date="2020-09" db="EMBL/GenBank/DDBJ databases">
        <authorList>
            <person name="Ashkenazy H."/>
        </authorList>
    </citation>
    <scope>NUCLEOTIDE SEQUENCE [LARGE SCALE GENOMIC DNA]</scope>
    <source>
        <strain evidence="3">cv. Cdm-0</strain>
    </source>
</reference>
<evidence type="ECO:0000256" key="1">
    <source>
        <dbReference type="SAM" id="MobiDB-lite"/>
    </source>
</evidence>
<feature type="region of interest" description="Disordered" evidence="1">
    <location>
        <begin position="35"/>
        <end position="224"/>
    </location>
</feature>